<keyword evidence="1" id="KW-0408">Iron</keyword>
<dbReference type="GO" id="GO:0006297">
    <property type="term" value="P:nucleotide-excision repair, DNA gap filling"/>
    <property type="evidence" value="ECO:0007669"/>
    <property type="project" value="TreeGrafter"/>
</dbReference>
<protein>
    <recommendedName>
        <fullName evidence="1">DNA polymerase epsilon catalytic subunit</fullName>
        <ecNumber evidence="1">2.7.7.7</ecNumber>
    </recommendedName>
</protein>
<keyword evidence="1" id="KW-0235">DNA replication</keyword>
<accession>A0A086JG89</accession>
<dbReference type="EC" id="2.7.7.7" evidence="1"/>
<dbReference type="AlphaFoldDB" id="A0A086JG89"/>
<dbReference type="GO" id="GO:0045004">
    <property type="term" value="P:DNA replication proofreading"/>
    <property type="evidence" value="ECO:0007669"/>
    <property type="project" value="TreeGrafter"/>
</dbReference>
<dbReference type="GO" id="GO:0003887">
    <property type="term" value="F:DNA-directed DNA polymerase activity"/>
    <property type="evidence" value="ECO:0007669"/>
    <property type="project" value="UniProtKB-KW"/>
</dbReference>
<evidence type="ECO:0000256" key="1">
    <source>
        <dbReference type="RuleBase" id="RU365029"/>
    </source>
</evidence>
<comment type="cofactor">
    <cofactor evidence="1">
        <name>[4Fe-4S] cluster</name>
        <dbReference type="ChEBI" id="CHEBI:49883"/>
    </cofactor>
</comment>
<keyword evidence="1" id="KW-0238">DNA-binding</keyword>
<feature type="compositionally biased region" description="Low complexity" evidence="3">
    <location>
        <begin position="284"/>
        <end position="339"/>
    </location>
</feature>
<dbReference type="SUPFAM" id="SSF53098">
    <property type="entry name" value="Ribonuclease H-like"/>
    <property type="match status" value="1"/>
</dbReference>
<keyword evidence="1" id="KW-0863">Zinc-finger</keyword>
<keyword evidence="1" id="KW-0479">Metal-binding</keyword>
<evidence type="ECO:0000256" key="2">
    <source>
        <dbReference type="SAM" id="Coils"/>
    </source>
</evidence>
<evidence type="ECO:0000313" key="5">
    <source>
        <dbReference type="EMBL" id="KFG31157.1"/>
    </source>
</evidence>
<feature type="compositionally biased region" description="Polar residues" evidence="3">
    <location>
        <begin position="264"/>
        <end position="274"/>
    </location>
</feature>
<dbReference type="GO" id="GO:0000278">
    <property type="term" value="P:mitotic cell cycle"/>
    <property type="evidence" value="ECO:0007669"/>
    <property type="project" value="TreeGrafter"/>
</dbReference>
<dbReference type="Gene3D" id="3.30.420.10">
    <property type="entry name" value="Ribonuclease H-like superfamily/Ribonuclease H"/>
    <property type="match status" value="1"/>
</dbReference>
<feature type="compositionally biased region" description="Basic and acidic residues" evidence="3">
    <location>
        <begin position="14"/>
        <end position="30"/>
    </location>
</feature>
<dbReference type="InterPro" id="IPR006133">
    <property type="entry name" value="DNA-dir_DNA_pol_B_exonuc"/>
</dbReference>
<feature type="non-terminal residue" evidence="5">
    <location>
        <position position="850"/>
    </location>
</feature>
<dbReference type="InterPro" id="IPR012337">
    <property type="entry name" value="RNaseH-like_sf"/>
</dbReference>
<dbReference type="GO" id="GO:0051539">
    <property type="term" value="F:4 iron, 4 sulfur cluster binding"/>
    <property type="evidence" value="ECO:0007669"/>
    <property type="project" value="UniProtKB-KW"/>
</dbReference>
<feature type="coiled-coil region" evidence="2">
    <location>
        <begin position="520"/>
        <end position="549"/>
    </location>
</feature>
<proteinExistence type="inferred from homology"/>
<dbReference type="InterPro" id="IPR029703">
    <property type="entry name" value="POL2"/>
</dbReference>
<dbReference type="GO" id="GO:0006287">
    <property type="term" value="P:base-excision repair, gap-filling"/>
    <property type="evidence" value="ECO:0007669"/>
    <property type="project" value="TreeGrafter"/>
</dbReference>
<gene>
    <name evidence="5" type="ORF">TGDOM2_401220</name>
</gene>
<name>A0A086JG89_TOXGO</name>
<dbReference type="GO" id="GO:0008622">
    <property type="term" value="C:epsilon DNA polymerase complex"/>
    <property type="evidence" value="ECO:0007669"/>
    <property type="project" value="InterPro"/>
</dbReference>
<keyword evidence="1" id="KW-0411">Iron-sulfur</keyword>
<dbReference type="Pfam" id="PF03104">
    <property type="entry name" value="DNA_pol_B_exo1"/>
    <property type="match status" value="1"/>
</dbReference>
<sequence>MACSFSFPAISTGETEHTREAVARQREETGKPFPVKRARETGENENQYDNQFKNKREEQGEREKARGKRREGEGEKGKIFLDETPSRRVLLFSRLPSPWRSNEETHTQSALSFSALSFFLFLPCFSSSSCLSANPFQPSFSSPLSSPISLGLRPPRFPHVFSVFSVFSLCSLRRSFSPRIERNSASPLVSLLWVASSSLTRSSPASPGPGRENEDGDGDVLWIDGDEVVGGGGDIEEMDWSEGNRKEKRQFRTSVTSDPFIDLSSPSPKTSNTSRRNRHHPEMASSSSSSSSSNSSSSSSNSSSNSSSSSSSSSSSNSSSSSSSSSPFSASSSAPSSPAKKMREEGPFSGGHTGGEKARPKSYAGRLGVVPGPSWLERELRVSVWSGVGTKRGYLYNMVQMQAEVATSEDKKETVSGLHLYFVSETGASWRTSLLYRPYFYISLRRTRASYFEQLKEALMDLLGDADVRFEKTFREDLSDPLHLRTLLSGGPAPDEGTNSSLREFVQISFANVKQLVDARDELRKIVRRNQERRARQREEERLASFAEKTKAKDGAFASYSHARFAAPDDINFADIAFSNSCQADEGRDGRDMPRGGRQEDSKNRRKKQQGEDVTALIEDIFEADVLYITRCCIDLKLRCGLWHDVQRSSSALASPVALTPLPNCATAPPLRVLAWDIECSKQPLKFPDSNTDNVILISYMFNGQGYLIVNRQWLSEDIHPFEFRAKKGMEGAGPFIIFNEKGEKELLSRFVQHVLKLRPHILATYNGDTFDFPFVYKRGELNGLDFISSFGITPFTSDNSFQGNSALIHIDCFKWVERDSYLPQGSRTLKLVCKEKLRFNPVEVDPEDM</sequence>
<dbReference type="GO" id="GO:0006272">
    <property type="term" value="P:leading strand elongation"/>
    <property type="evidence" value="ECO:0007669"/>
    <property type="project" value="TreeGrafter"/>
</dbReference>
<comment type="function">
    <text evidence="1">DNA polymerase II participates in chromosomal DNA replication.</text>
</comment>
<feature type="region of interest" description="Disordered" evidence="3">
    <location>
        <begin position="199"/>
        <end position="365"/>
    </location>
</feature>
<dbReference type="EMBL" id="AHZU02001555">
    <property type="protein sequence ID" value="KFG31157.1"/>
    <property type="molecule type" value="Genomic_DNA"/>
</dbReference>
<comment type="catalytic activity">
    <reaction evidence="1">
        <text>DNA(n) + a 2'-deoxyribonucleoside 5'-triphosphate = DNA(n+1) + diphosphate</text>
        <dbReference type="Rhea" id="RHEA:22508"/>
        <dbReference type="Rhea" id="RHEA-COMP:17339"/>
        <dbReference type="Rhea" id="RHEA-COMP:17340"/>
        <dbReference type="ChEBI" id="CHEBI:33019"/>
        <dbReference type="ChEBI" id="CHEBI:61560"/>
        <dbReference type="ChEBI" id="CHEBI:173112"/>
        <dbReference type="EC" id="2.7.7.7"/>
    </reaction>
</comment>
<evidence type="ECO:0000259" key="4">
    <source>
        <dbReference type="Pfam" id="PF03104"/>
    </source>
</evidence>
<dbReference type="GO" id="GO:0008310">
    <property type="term" value="F:single-stranded DNA 3'-5' DNA exonuclease activity"/>
    <property type="evidence" value="ECO:0007669"/>
    <property type="project" value="TreeGrafter"/>
</dbReference>
<dbReference type="GO" id="GO:0008270">
    <property type="term" value="F:zinc ion binding"/>
    <property type="evidence" value="ECO:0007669"/>
    <property type="project" value="UniProtKB-KW"/>
</dbReference>
<keyword evidence="1" id="KW-0548">Nucleotidyltransferase</keyword>
<keyword evidence="1" id="KW-0808">Transferase</keyword>
<dbReference type="GO" id="GO:0003677">
    <property type="term" value="F:DNA binding"/>
    <property type="evidence" value="ECO:0007669"/>
    <property type="project" value="UniProtKB-KW"/>
</dbReference>
<feature type="compositionally biased region" description="Basic and acidic residues" evidence="3">
    <location>
        <begin position="52"/>
        <end position="76"/>
    </location>
</feature>
<organism evidence="5 6">
    <name type="scientific">Toxoplasma gondii GAB2-2007-GAL-DOM2</name>
    <dbReference type="NCBI Taxonomy" id="1130820"/>
    <lineage>
        <taxon>Eukaryota</taxon>
        <taxon>Sar</taxon>
        <taxon>Alveolata</taxon>
        <taxon>Apicomplexa</taxon>
        <taxon>Conoidasida</taxon>
        <taxon>Coccidia</taxon>
        <taxon>Eucoccidiorida</taxon>
        <taxon>Eimeriorina</taxon>
        <taxon>Sarcocystidae</taxon>
        <taxon>Toxoplasma</taxon>
    </lineage>
</organism>
<dbReference type="VEuPathDB" id="ToxoDB:TGDOM2_401220"/>
<feature type="domain" description="DNA-directed DNA polymerase family B exonuclease" evidence="4">
    <location>
        <begin position="620"/>
        <end position="831"/>
    </location>
</feature>
<dbReference type="Proteomes" id="UP000028837">
    <property type="component" value="Unassembled WGS sequence"/>
</dbReference>
<keyword evidence="1" id="KW-0239">DNA-directed DNA polymerase</keyword>
<evidence type="ECO:0000313" key="6">
    <source>
        <dbReference type="Proteomes" id="UP000028837"/>
    </source>
</evidence>
<keyword evidence="1" id="KW-0539">Nucleus</keyword>
<keyword evidence="1" id="KW-0862">Zinc</keyword>
<dbReference type="PANTHER" id="PTHR10670:SF0">
    <property type="entry name" value="DNA POLYMERASE EPSILON CATALYTIC SUBUNIT A"/>
    <property type="match status" value="1"/>
</dbReference>
<evidence type="ECO:0000256" key="3">
    <source>
        <dbReference type="SAM" id="MobiDB-lite"/>
    </source>
</evidence>
<comment type="subcellular location">
    <subcellularLocation>
        <location evidence="1">Nucleus</location>
    </subcellularLocation>
</comment>
<comment type="caution">
    <text evidence="5">The sequence shown here is derived from an EMBL/GenBank/DDBJ whole genome shotgun (WGS) entry which is preliminary data.</text>
</comment>
<feature type="compositionally biased region" description="Basic and acidic residues" evidence="3">
    <location>
        <begin position="585"/>
        <end position="603"/>
    </location>
</feature>
<keyword evidence="1" id="KW-0004">4Fe-4S</keyword>
<feature type="region of interest" description="Disordered" evidence="3">
    <location>
        <begin position="584"/>
        <end position="610"/>
    </location>
</feature>
<dbReference type="PANTHER" id="PTHR10670">
    <property type="entry name" value="DNA POLYMERASE EPSILON CATALYTIC SUBUNIT A"/>
    <property type="match status" value="1"/>
</dbReference>
<reference evidence="5 6" key="1">
    <citation type="submission" date="2014-02" db="EMBL/GenBank/DDBJ databases">
        <authorList>
            <person name="Sibley D."/>
            <person name="Venepally P."/>
            <person name="Karamycheva S."/>
            <person name="Hadjithomas M."/>
            <person name="Khan A."/>
            <person name="Brunk B."/>
            <person name="Roos D."/>
            <person name="Caler E."/>
            <person name="Lorenzi H."/>
        </authorList>
    </citation>
    <scope>NUCLEOTIDE SEQUENCE [LARGE SCALE GENOMIC DNA]</scope>
    <source>
        <strain evidence="5 6">GAB2-2007-GAL-DOM2</strain>
    </source>
</reference>
<feature type="region of interest" description="Disordered" evidence="3">
    <location>
        <begin position="1"/>
        <end position="76"/>
    </location>
</feature>
<keyword evidence="2" id="KW-0175">Coiled coil</keyword>
<comment type="similarity">
    <text evidence="1">Belongs to the DNA polymerase type-B family.</text>
</comment>
<dbReference type="InterPro" id="IPR036397">
    <property type="entry name" value="RNaseH_sf"/>
</dbReference>